<dbReference type="EMBL" id="LAZR01016352">
    <property type="protein sequence ID" value="KKM04885.1"/>
    <property type="molecule type" value="Genomic_DNA"/>
</dbReference>
<gene>
    <name evidence="1" type="ORF">LCGC14_1759760</name>
</gene>
<organism evidence="1">
    <name type="scientific">marine sediment metagenome</name>
    <dbReference type="NCBI Taxonomy" id="412755"/>
    <lineage>
        <taxon>unclassified sequences</taxon>
        <taxon>metagenomes</taxon>
        <taxon>ecological metagenomes</taxon>
    </lineage>
</organism>
<reference evidence="1" key="1">
    <citation type="journal article" date="2015" name="Nature">
        <title>Complex archaea that bridge the gap between prokaryotes and eukaryotes.</title>
        <authorList>
            <person name="Spang A."/>
            <person name="Saw J.H."/>
            <person name="Jorgensen S.L."/>
            <person name="Zaremba-Niedzwiedzka K."/>
            <person name="Martijn J."/>
            <person name="Lind A.E."/>
            <person name="van Eijk R."/>
            <person name="Schleper C."/>
            <person name="Guy L."/>
            <person name="Ettema T.J."/>
        </authorList>
    </citation>
    <scope>NUCLEOTIDE SEQUENCE</scope>
</reference>
<dbReference type="AlphaFoldDB" id="A0A0F9H1H1"/>
<feature type="non-terminal residue" evidence="1">
    <location>
        <position position="116"/>
    </location>
</feature>
<comment type="caution">
    <text evidence="1">The sequence shown here is derived from an EMBL/GenBank/DDBJ whole genome shotgun (WGS) entry which is preliminary data.</text>
</comment>
<sequence>MADAGDDTIRDPTQYESALSQYDQTIEKFSLVNQKLDDSLSMLQTMSQKYPGVALIESTTQNLKGVLSIADKTKGKIEDLAKASGKKIDSSGLTGFATKAESIWGSIKVAAANAFQ</sequence>
<proteinExistence type="predicted"/>
<accession>A0A0F9H1H1</accession>
<protein>
    <submittedName>
        <fullName evidence="1">Uncharacterized protein</fullName>
    </submittedName>
</protein>
<evidence type="ECO:0000313" key="1">
    <source>
        <dbReference type="EMBL" id="KKM04885.1"/>
    </source>
</evidence>
<name>A0A0F9H1H1_9ZZZZ</name>